<name>A0ABR1DZA0_NECAM</name>
<accession>A0ABR1DZA0</accession>
<gene>
    <name evidence="1" type="primary">Necator_chrV.g19006</name>
    <name evidence="1" type="ORF">RB195_014215</name>
</gene>
<protein>
    <submittedName>
        <fullName evidence="1">Uncharacterized protein</fullName>
    </submittedName>
</protein>
<evidence type="ECO:0000313" key="2">
    <source>
        <dbReference type="Proteomes" id="UP001303046"/>
    </source>
</evidence>
<organism evidence="1 2">
    <name type="scientific">Necator americanus</name>
    <name type="common">Human hookworm</name>
    <dbReference type="NCBI Taxonomy" id="51031"/>
    <lineage>
        <taxon>Eukaryota</taxon>
        <taxon>Metazoa</taxon>
        <taxon>Ecdysozoa</taxon>
        <taxon>Nematoda</taxon>
        <taxon>Chromadorea</taxon>
        <taxon>Rhabditida</taxon>
        <taxon>Rhabditina</taxon>
        <taxon>Rhabditomorpha</taxon>
        <taxon>Strongyloidea</taxon>
        <taxon>Ancylostomatidae</taxon>
        <taxon>Bunostominae</taxon>
        <taxon>Necator</taxon>
    </lineage>
</organism>
<comment type="caution">
    <text evidence="1">The sequence shown here is derived from an EMBL/GenBank/DDBJ whole genome shotgun (WGS) entry which is preliminary data.</text>
</comment>
<sequence>MARWNSTHQALSRLHALLIYLDASLNLFTIFTAGPGISFTRFVSSSLPSKMISSFASDVGEVLEPHPAELSAGLSEMTVVQLFGICHVF</sequence>
<reference evidence="1 2" key="1">
    <citation type="submission" date="2023-08" db="EMBL/GenBank/DDBJ databases">
        <title>A Necator americanus chromosomal reference genome.</title>
        <authorList>
            <person name="Ilik V."/>
            <person name="Petrzelkova K.J."/>
            <person name="Pardy F."/>
            <person name="Fuh T."/>
            <person name="Niatou-Singa F.S."/>
            <person name="Gouil Q."/>
            <person name="Baker L."/>
            <person name="Ritchie M.E."/>
            <person name="Jex A.R."/>
            <person name="Gazzola D."/>
            <person name="Li H."/>
            <person name="Toshio Fujiwara R."/>
            <person name="Zhan B."/>
            <person name="Aroian R.V."/>
            <person name="Pafco B."/>
            <person name="Schwarz E.M."/>
        </authorList>
    </citation>
    <scope>NUCLEOTIDE SEQUENCE [LARGE SCALE GENOMIC DNA]</scope>
    <source>
        <strain evidence="1 2">Aroian</strain>
        <tissue evidence="1">Whole animal</tissue>
    </source>
</reference>
<dbReference type="EMBL" id="JAVFWL010000005">
    <property type="protein sequence ID" value="KAK6755695.1"/>
    <property type="molecule type" value="Genomic_DNA"/>
</dbReference>
<keyword evidence="2" id="KW-1185">Reference proteome</keyword>
<dbReference type="Proteomes" id="UP001303046">
    <property type="component" value="Unassembled WGS sequence"/>
</dbReference>
<proteinExistence type="predicted"/>
<evidence type="ECO:0000313" key="1">
    <source>
        <dbReference type="EMBL" id="KAK6755695.1"/>
    </source>
</evidence>